<evidence type="ECO:0000256" key="6">
    <source>
        <dbReference type="ARBA" id="ARBA00023242"/>
    </source>
</evidence>
<dbReference type="Pfam" id="PF02847">
    <property type="entry name" value="MA3"/>
    <property type="match status" value="1"/>
</dbReference>
<gene>
    <name evidence="8" type="ORF">HPP92_022766</name>
</gene>
<dbReference type="InterPro" id="IPR039778">
    <property type="entry name" value="PDCD4"/>
</dbReference>
<evidence type="ECO:0000256" key="5">
    <source>
        <dbReference type="ARBA" id="ARBA00022845"/>
    </source>
</evidence>
<evidence type="ECO:0000256" key="3">
    <source>
        <dbReference type="ARBA" id="ARBA00022490"/>
    </source>
</evidence>
<keyword evidence="4" id="KW-0677">Repeat</keyword>
<keyword evidence="5" id="KW-0810">Translation regulation</keyword>
<feature type="domain" description="MI" evidence="7">
    <location>
        <begin position="112"/>
        <end position="231"/>
    </location>
</feature>
<accession>A0A835PQ92</accession>
<dbReference type="GO" id="GO:0005737">
    <property type="term" value="C:cytoplasm"/>
    <property type="evidence" value="ECO:0007669"/>
    <property type="project" value="UniProtKB-SubCell"/>
</dbReference>
<dbReference type="GO" id="GO:0006417">
    <property type="term" value="P:regulation of translation"/>
    <property type="evidence" value="ECO:0007669"/>
    <property type="project" value="UniProtKB-KW"/>
</dbReference>
<keyword evidence="3" id="KW-0963">Cytoplasm</keyword>
<evidence type="ECO:0000313" key="8">
    <source>
        <dbReference type="EMBL" id="KAG0457609.1"/>
    </source>
</evidence>
<reference evidence="8 9" key="1">
    <citation type="journal article" date="2020" name="Nat. Food">
        <title>A phased Vanilla planifolia genome enables genetic improvement of flavour and production.</title>
        <authorList>
            <person name="Hasing T."/>
            <person name="Tang H."/>
            <person name="Brym M."/>
            <person name="Khazi F."/>
            <person name="Huang T."/>
            <person name="Chambers A.H."/>
        </authorList>
    </citation>
    <scope>NUCLEOTIDE SEQUENCE [LARGE SCALE GENOMIC DNA]</scope>
    <source>
        <tissue evidence="8">Leaf</tissue>
    </source>
</reference>
<dbReference type="OrthoDB" id="60033at2759"/>
<organism evidence="8 9">
    <name type="scientific">Vanilla planifolia</name>
    <name type="common">Vanilla</name>
    <dbReference type="NCBI Taxonomy" id="51239"/>
    <lineage>
        <taxon>Eukaryota</taxon>
        <taxon>Viridiplantae</taxon>
        <taxon>Streptophyta</taxon>
        <taxon>Embryophyta</taxon>
        <taxon>Tracheophyta</taxon>
        <taxon>Spermatophyta</taxon>
        <taxon>Magnoliopsida</taxon>
        <taxon>Liliopsida</taxon>
        <taxon>Asparagales</taxon>
        <taxon>Orchidaceae</taxon>
        <taxon>Vanilloideae</taxon>
        <taxon>Vanilleae</taxon>
        <taxon>Vanilla</taxon>
    </lineage>
</organism>
<dbReference type="InterPro" id="IPR003891">
    <property type="entry name" value="Initiation_fac_eIF4g_MI"/>
</dbReference>
<evidence type="ECO:0000256" key="4">
    <source>
        <dbReference type="ARBA" id="ARBA00022737"/>
    </source>
</evidence>
<protein>
    <recommendedName>
        <fullName evidence="7">MI domain-containing protein</fullName>
    </recommendedName>
</protein>
<keyword evidence="6" id="KW-0539">Nucleus</keyword>
<dbReference type="GO" id="GO:0045892">
    <property type="term" value="P:negative regulation of DNA-templated transcription"/>
    <property type="evidence" value="ECO:0007669"/>
    <property type="project" value="InterPro"/>
</dbReference>
<evidence type="ECO:0000256" key="2">
    <source>
        <dbReference type="ARBA" id="ARBA00005497"/>
    </source>
</evidence>
<dbReference type="AlphaFoldDB" id="A0A835PQ92"/>
<dbReference type="Gene3D" id="1.25.40.180">
    <property type="match status" value="2"/>
</dbReference>
<sequence>MASVLLSSLCLPADQVVLGFRMLIESVEDAALDIPGIVEDLAMFLARAVIDEVIAPSYLDEVETNTCQGPDSMGAKILQLSRSMLGARLSGERILRCWGGGGASKTVWDVDDVKDKIRKLLEEYDSGGDVHEACRCIKDLGMPFFHHEVVKKALASIMEKKNEQLWKLLKECYSSGLITPHQMMKGFGRVADCFDDLVLDIPDVQEQFIIYVERAKTEGWLDPSFTFGKAGCEAHQRFCT</sequence>
<evidence type="ECO:0000313" key="9">
    <source>
        <dbReference type="Proteomes" id="UP000636800"/>
    </source>
</evidence>
<dbReference type="InterPro" id="IPR016024">
    <property type="entry name" value="ARM-type_fold"/>
</dbReference>
<evidence type="ECO:0000256" key="1">
    <source>
        <dbReference type="ARBA" id="ARBA00004496"/>
    </source>
</evidence>
<dbReference type="PANTHER" id="PTHR12626">
    <property type="entry name" value="PROGRAMMED CELL DEATH 4"/>
    <property type="match status" value="1"/>
</dbReference>
<comment type="subcellular location">
    <subcellularLocation>
        <location evidence="1">Cytoplasm</location>
    </subcellularLocation>
</comment>
<dbReference type="Proteomes" id="UP000636800">
    <property type="component" value="Chromosome 12"/>
</dbReference>
<dbReference type="SMART" id="SM00544">
    <property type="entry name" value="MA3"/>
    <property type="match status" value="1"/>
</dbReference>
<comment type="caution">
    <text evidence="8">The sequence shown here is derived from an EMBL/GenBank/DDBJ whole genome shotgun (WGS) entry which is preliminary data.</text>
</comment>
<evidence type="ECO:0000259" key="7">
    <source>
        <dbReference type="PROSITE" id="PS51366"/>
    </source>
</evidence>
<name>A0A835PQ92_VANPL</name>
<feature type="domain" description="MI" evidence="7">
    <location>
        <begin position="1"/>
        <end position="64"/>
    </location>
</feature>
<proteinExistence type="inferred from homology"/>
<keyword evidence="9" id="KW-1185">Reference proteome</keyword>
<dbReference type="PROSITE" id="PS51366">
    <property type="entry name" value="MI"/>
    <property type="match status" value="2"/>
</dbReference>
<comment type="similarity">
    <text evidence="2">Belongs to the PDCD4 family.</text>
</comment>
<dbReference type="SUPFAM" id="SSF48371">
    <property type="entry name" value="ARM repeat"/>
    <property type="match status" value="2"/>
</dbReference>
<dbReference type="EMBL" id="JADCNL010000012">
    <property type="protein sequence ID" value="KAG0457609.1"/>
    <property type="molecule type" value="Genomic_DNA"/>
</dbReference>
<dbReference type="PANTHER" id="PTHR12626:SF2">
    <property type="entry name" value="MA3 DOMAIN-CONTAINING TRANSLATION REGULATORY FACTOR 2"/>
    <property type="match status" value="1"/>
</dbReference>